<organism evidence="5 6">
    <name type="scientific">Apophysomyces ossiformis</name>
    <dbReference type="NCBI Taxonomy" id="679940"/>
    <lineage>
        <taxon>Eukaryota</taxon>
        <taxon>Fungi</taxon>
        <taxon>Fungi incertae sedis</taxon>
        <taxon>Mucoromycota</taxon>
        <taxon>Mucoromycotina</taxon>
        <taxon>Mucoromycetes</taxon>
        <taxon>Mucorales</taxon>
        <taxon>Mucorineae</taxon>
        <taxon>Mucoraceae</taxon>
        <taxon>Apophysomyces</taxon>
    </lineage>
</organism>
<dbReference type="AlphaFoldDB" id="A0A8H7ELQ9"/>
<accession>A0A8H7ELQ9</accession>
<dbReference type="InterPro" id="IPR001542">
    <property type="entry name" value="Defensin_invertebrate/fungal"/>
</dbReference>
<dbReference type="SUPFAM" id="SSF57095">
    <property type="entry name" value="Scorpion toxin-like"/>
    <property type="match status" value="1"/>
</dbReference>
<dbReference type="EMBL" id="JABAYA010000226">
    <property type="protein sequence ID" value="KAF7721907.1"/>
    <property type="molecule type" value="Genomic_DNA"/>
</dbReference>
<comment type="caution">
    <text evidence="5">The sequence shown here is derived from an EMBL/GenBank/DDBJ whole genome shotgun (WGS) entry which is preliminary data.</text>
</comment>
<dbReference type="Proteomes" id="UP000605846">
    <property type="component" value="Unassembled WGS sequence"/>
</dbReference>
<evidence type="ECO:0000313" key="5">
    <source>
        <dbReference type="EMBL" id="KAF7721907.1"/>
    </source>
</evidence>
<reference evidence="5" key="1">
    <citation type="submission" date="2020-01" db="EMBL/GenBank/DDBJ databases">
        <title>Genome Sequencing of Three Apophysomyces-Like Fungal Strains Confirms a Novel Fungal Genus in the Mucoromycota with divergent Burkholderia-like Endosymbiotic Bacteria.</title>
        <authorList>
            <person name="Stajich J.E."/>
            <person name="Macias A.M."/>
            <person name="Carter-House D."/>
            <person name="Lovett B."/>
            <person name="Kasson L.R."/>
            <person name="Berry K."/>
            <person name="Grigoriev I."/>
            <person name="Chang Y."/>
            <person name="Spatafora J."/>
            <person name="Kasson M.T."/>
        </authorList>
    </citation>
    <scope>NUCLEOTIDE SEQUENCE</scope>
    <source>
        <strain evidence="5">NRRL A-21654</strain>
    </source>
</reference>
<feature type="signal peptide" evidence="3">
    <location>
        <begin position="1"/>
        <end position="21"/>
    </location>
</feature>
<feature type="domain" description="Invertebrate defensins family profile" evidence="4">
    <location>
        <begin position="67"/>
        <end position="102"/>
    </location>
</feature>
<evidence type="ECO:0000256" key="3">
    <source>
        <dbReference type="SAM" id="SignalP"/>
    </source>
</evidence>
<keyword evidence="6" id="KW-1185">Reference proteome</keyword>
<proteinExistence type="inferred from homology"/>
<evidence type="ECO:0000259" key="4">
    <source>
        <dbReference type="PROSITE" id="PS51378"/>
    </source>
</evidence>
<keyword evidence="3" id="KW-0732">Signal</keyword>
<dbReference type="PROSITE" id="PS51378">
    <property type="entry name" value="INVERT_DEFENSINS"/>
    <property type="match status" value="1"/>
</dbReference>
<gene>
    <name evidence="5" type="ORF">EC973_003946</name>
</gene>
<dbReference type="InterPro" id="IPR036574">
    <property type="entry name" value="Scorpion_toxin-like_sf"/>
</dbReference>
<evidence type="ECO:0000313" key="6">
    <source>
        <dbReference type="Proteomes" id="UP000605846"/>
    </source>
</evidence>
<protein>
    <recommendedName>
        <fullName evidence="4">Invertebrate defensins family profile domain-containing protein</fullName>
    </recommendedName>
</protein>
<keyword evidence="2" id="KW-1015">Disulfide bond</keyword>
<evidence type="ECO:0000256" key="1">
    <source>
        <dbReference type="ARBA" id="ARBA00007085"/>
    </source>
</evidence>
<feature type="chain" id="PRO_5034743143" description="Invertebrate defensins family profile domain-containing protein" evidence="3">
    <location>
        <begin position="22"/>
        <end position="102"/>
    </location>
</feature>
<comment type="similarity">
    <text evidence="1">Belongs to the invertebrate defensin family.</text>
</comment>
<dbReference type="GO" id="GO:0006952">
    <property type="term" value="P:defense response"/>
    <property type="evidence" value="ECO:0007669"/>
    <property type="project" value="InterPro"/>
</dbReference>
<evidence type="ECO:0000256" key="2">
    <source>
        <dbReference type="ARBA" id="ARBA00023157"/>
    </source>
</evidence>
<name>A0A8H7ELQ9_9FUNG</name>
<sequence>MRFNLLLGVAYAYVATTTVSAAVMKEVPSQSVSMAVDTASKSMESMVAKASGSEVPRWSGKLDSTGSYGCPHSDWECIDYCKWQGYKGGHCGRIPWAVCKCR</sequence>